<feature type="compositionally biased region" description="Basic and acidic residues" evidence="1">
    <location>
        <begin position="10"/>
        <end position="21"/>
    </location>
</feature>
<comment type="caution">
    <text evidence="2">The sequence shown here is derived from an EMBL/GenBank/DDBJ whole genome shotgun (WGS) entry which is preliminary data.</text>
</comment>
<organism evidence="2 3">
    <name type="scientific">Oxalobacter paraformigenes</name>
    <dbReference type="NCBI Taxonomy" id="556268"/>
    <lineage>
        <taxon>Bacteria</taxon>
        <taxon>Pseudomonadati</taxon>
        <taxon>Pseudomonadota</taxon>
        <taxon>Betaproteobacteria</taxon>
        <taxon>Burkholderiales</taxon>
        <taxon>Oxalobacteraceae</taxon>
        <taxon>Oxalobacter</taxon>
    </lineage>
</organism>
<keyword evidence="3" id="KW-1185">Reference proteome</keyword>
<reference evidence="2" key="1">
    <citation type="submission" date="2011-10" db="EMBL/GenBank/DDBJ databases">
        <title>The Genome Sequence of Oxalobacter formigenes HOxBLS.</title>
        <authorList>
            <consortium name="The Broad Institute Genome Sequencing Platform"/>
            <person name="Earl A."/>
            <person name="Ward D."/>
            <person name="Feldgarden M."/>
            <person name="Gevers D."/>
            <person name="Allison M.J."/>
            <person name="Humphrey S."/>
            <person name="Young S.K."/>
            <person name="Zeng Q."/>
            <person name="Gargeya S."/>
            <person name="Fitzgerald M."/>
            <person name="Haas B."/>
            <person name="Abouelleil A."/>
            <person name="Alvarado L."/>
            <person name="Arachchi H.M."/>
            <person name="Berlin A."/>
            <person name="Brown A."/>
            <person name="Chapman S.B."/>
            <person name="Chen Z."/>
            <person name="Dunbar C."/>
            <person name="Freedman E."/>
            <person name="Gearin G."/>
            <person name="Goldberg J."/>
            <person name="Griggs A."/>
            <person name="Gujja S."/>
            <person name="Heiman D."/>
            <person name="Howarth C."/>
            <person name="Larson L."/>
            <person name="Lui A."/>
            <person name="MacDonald P.J.P."/>
            <person name="Montmayeur A."/>
            <person name="Murphy C."/>
            <person name="Neiman D."/>
            <person name="Pearson M."/>
            <person name="Priest M."/>
            <person name="Roberts A."/>
            <person name="Saif S."/>
            <person name="Shea T."/>
            <person name="Shenoy N."/>
            <person name="Sisk P."/>
            <person name="Stolte C."/>
            <person name="Sykes S."/>
            <person name="Wortman J."/>
            <person name="Nusbaum C."/>
            <person name="Birren B."/>
        </authorList>
    </citation>
    <scope>NUCLEOTIDE SEQUENCE [LARGE SCALE GENOMIC DNA]</scope>
    <source>
        <strain evidence="2">HOxBLS</strain>
    </source>
</reference>
<sequence>MAFLATLLKPGDRKTPADKKGNASAFFAPSDKKRTGIPEPETGPFLRPEDKCGDILAAIETVTRRISPVTR</sequence>
<accession>T5LQW1</accession>
<feature type="region of interest" description="Disordered" evidence="1">
    <location>
        <begin position="1"/>
        <end position="49"/>
    </location>
</feature>
<dbReference type="HOGENOM" id="CLU_2736180_0_0_4"/>
<evidence type="ECO:0000256" key="1">
    <source>
        <dbReference type="SAM" id="MobiDB-lite"/>
    </source>
</evidence>
<gene>
    <name evidence="2" type="ORF">OFAG_02369</name>
</gene>
<evidence type="ECO:0000313" key="2">
    <source>
        <dbReference type="EMBL" id="EQM95330.1"/>
    </source>
</evidence>
<dbReference type="EMBL" id="ACDP02000002">
    <property type="protein sequence ID" value="EQM95330.1"/>
    <property type="molecule type" value="Genomic_DNA"/>
</dbReference>
<dbReference type="Proteomes" id="UP000003973">
    <property type="component" value="Unassembled WGS sequence"/>
</dbReference>
<dbReference type="AlphaFoldDB" id="T5LQW1"/>
<name>T5LQW1_9BURK</name>
<proteinExistence type="predicted"/>
<evidence type="ECO:0000313" key="3">
    <source>
        <dbReference type="Proteomes" id="UP000003973"/>
    </source>
</evidence>
<protein>
    <submittedName>
        <fullName evidence="2">Uncharacterized protein</fullName>
    </submittedName>
</protein>